<feature type="compositionally biased region" description="Low complexity" evidence="12">
    <location>
        <begin position="16"/>
        <end position="27"/>
    </location>
</feature>
<organism evidence="14 15">
    <name type="scientific">Eucalyptus globulus</name>
    <name type="common">Tasmanian blue gum</name>
    <dbReference type="NCBI Taxonomy" id="34317"/>
    <lineage>
        <taxon>Eukaryota</taxon>
        <taxon>Viridiplantae</taxon>
        <taxon>Streptophyta</taxon>
        <taxon>Embryophyta</taxon>
        <taxon>Tracheophyta</taxon>
        <taxon>Spermatophyta</taxon>
        <taxon>Magnoliopsida</taxon>
        <taxon>eudicotyledons</taxon>
        <taxon>Gunneridae</taxon>
        <taxon>Pentapetalae</taxon>
        <taxon>rosids</taxon>
        <taxon>malvids</taxon>
        <taxon>Myrtales</taxon>
        <taxon>Myrtaceae</taxon>
        <taxon>Myrtoideae</taxon>
        <taxon>Eucalypteae</taxon>
        <taxon>Eucalyptus</taxon>
    </lineage>
</organism>
<dbReference type="Pfam" id="PF00046">
    <property type="entry name" value="Homeodomain"/>
    <property type="match status" value="1"/>
</dbReference>
<accession>A0ABD3KAE3</accession>
<dbReference type="EMBL" id="JBJKBG010000006">
    <property type="protein sequence ID" value="KAL3733811.1"/>
    <property type="molecule type" value="Genomic_DNA"/>
</dbReference>
<feature type="DNA-binding region" description="Homeobox" evidence="8">
    <location>
        <begin position="26"/>
        <end position="85"/>
    </location>
</feature>
<dbReference type="GO" id="GO:0003677">
    <property type="term" value="F:DNA binding"/>
    <property type="evidence" value="ECO:0007669"/>
    <property type="project" value="UniProtKB-UniRule"/>
</dbReference>
<keyword evidence="3 8" id="KW-0238">DNA-binding</keyword>
<comment type="function">
    <text evidence="10">Transcription factor.</text>
</comment>
<keyword evidence="6 8" id="KW-0539">Nucleus</keyword>
<keyword evidence="4 8" id="KW-0371">Homeobox</keyword>
<dbReference type="InterPro" id="IPR045224">
    <property type="entry name" value="HDZip_class_I_plant"/>
</dbReference>
<dbReference type="PRINTS" id="PR00031">
    <property type="entry name" value="HTHREPRESSR"/>
</dbReference>
<evidence type="ECO:0000313" key="15">
    <source>
        <dbReference type="Proteomes" id="UP001634007"/>
    </source>
</evidence>
<dbReference type="GO" id="GO:0000981">
    <property type="term" value="F:DNA-binding transcription factor activity, RNA polymerase II-specific"/>
    <property type="evidence" value="ECO:0007669"/>
    <property type="project" value="UniProtKB-UniRule"/>
</dbReference>
<dbReference type="Proteomes" id="UP001634007">
    <property type="component" value="Unassembled WGS sequence"/>
</dbReference>
<dbReference type="PANTHER" id="PTHR24326:SF522">
    <property type="entry name" value="HOMEOBOX-LEUCINE ZIPPER PROTEIN ATHB-52"/>
    <property type="match status" value="1"/>
</dbReference>
<proteinExistence type="inferred from homology"/>
<dbReference type="Gene3D" id="1.10.10.60">
    <property type="entry name" value="Homeodomain-like"/>
    <property type="match status" value="1"/>
</dbReference>
<keyword evidence="2 10" id="KW-0805">Transcription regulation</keyword>
<sequence>MEFFHAQHPHPKPKQKQQQPSLSPSKQVRTKRLAPDQVRLLDRSFASHKKLDPDRKLQLAAELGVPPRQVAIWYQNRRARWRTQTLELDCGALKLELDDALAERRKLEQEVASLRQELERAWEMLDTACGKGQNHREGSNGAAPEVPMSRLCNEGEVNWCQWDDGKKVLPMEDGDDDDLYACWMLTNGGSRLD</sequence>
<evidence type="ECO:0000256" key="1">
    <source>
        <dbReference type="ARBA" id="ARBA00004123"/>
    </source>
</evidence>
<comment type="subcellular location">
    <subcellularLocation>
        <location evidence="1 8 9">Nucleus</location>
    </subcellularLocation>
</comment>
<evidence type="ECO:0000256" key="10">
    <source>
        <dbReference type="RuleBase" id="RU369038"/>
    </source>
</evidence>
<evidence type="ECO:0000256" key="5">
    <source>
        <dbReference type="ARBA" id="ARBA00023163"/>
    </source>
</evidence>
<gene>
    <name evidence="14" type="ORF">ACJRO7_023206</name>
</gene>
<keyword evidence="5 10" id="KW-0804">Transcription</keyword>
<dbReference type="InterPro" id="IPR000047">
    <property type="entry name" value="HTH_motif"/>
</dbReference>
<evidence type="ECO:0000256" key="7">
    <source>
        <dbReference type="ARBA" id="ARBA00025748"/>
    </source>
</evidence>
<evidence type="ECO:0000256" key="3">
    <source>
        <dbReference type="ARBA" id="ARBA00023125"/>
    </source>
</evidence>
<evidence type="ECO:0000256" key="11">
    <source>
        <dbReference type="SAM" id="Coils"/>
    </source>
</evidence>
<dbReference type="GO" id="GO:0005634">
    <property type="term" value="C:nucleus"/>
    <property type="evidence" value="ECO:0007669"/>
    <property type="project" value="UniProtKB-SubCell"/>
</dbReference>
<evidence type="ECO:0000256" key="12">
    <source>
        <dbReference type="SAM" id="MobiDB-lite"/>
    </source>
</evidence>
<feature type="domain" description="Homeobox" evidence="13">
    <location>
        <begin position="24"/>
        <end position="84"/>
    </location>
</feature>
<feature type="coiled-coil region" evidence="11">
    <location>
        <begin position="90"/>
        <end position="124"/>
    </location>
</feature>
<dbReference type="InterPro" id="IPR017970">
    <property type="entry name" value="Homeobox_CS"/>
</dbReference>
<comment type="similarity">
    <text evidence="7 10">Belongs to the HD-ZIP homeobox family. Class I subfamily.</text>
</comment>
<protein>
    <recommendedName>
        <fullName evidence="10">Homeobox-leucine zipper protein</fullName>
    </recommendedName>
    <alternativeName>
        <fullName evidence="10">HD-ZIP protein</fullName>
    </alternativeName>
    <alternativeName>
        <fullName evidence="10">Homeodomain transcription factor</fullName>
    </alternativeName>
</protein>
<evidence type="ECO:0000259" key="13">
    <source>
        <dbReference type="PROSITE" id="PS50071"/>
    </source>
</evidence>
<dbReference type="PROSITE" id="PS00027">
    <property type="entry name" value="HOMEOBOX_1"/>
    <property type="match status" value="1"/>
</dbReference>
<name>A0ABD3KAE3_EUCGL</name>
<evidence type="ECO:0000256" key="6">
    <source>
        <dbReference type="ARBA" id="ARBA00023242"/>
    </source>
</evidence>
<dbReference type="CDD" id="cd00086">
    <property type="entry name" value="homeodomain"/>
    <property type="match status" value="1"/>
</dbReference>
<dbReference type="InterPro" id="IPR009057">
    <property type="entry name" value="Homeodomain-like_sf"/>
</dbReference>
<dbReference type="SMART" id="SM00389">
    <property type="entry name" value="HOX"/>
    <property type="match status" value="1"/>
</dbReference>
<comment type="caution">
    <text evidence="14">The sequence shown here is derived from an EMBL/GenBank/DDBJ whole genome shotgun (WGS) entry which is preliminary data.</text>
</comment>
<evidence type="ECO:0000313" key="14">
    <source>
        <dbReference type="EMBL" id="KAL3733811.1"/>
    </source>
</evidence>
<evidence type="ECO:0000256" key="4">
    <source>
        <dbReference type="ARBA" id="ARBA00023155"/>
    </source>
</evidence>
<reference evidence="14 15" key="1">
    <citation type="submission" date="2024-11" db="EMBL/GenBank/DDBJ databases">
        <title>Chromosome-level genome assembly of Eucalyptus globulus Labill. provides insights into its genome evolution.</title>
        <authorList>
            <person name="Li X."/>
        </authorList>
    </citation>
    <scope>NUCLEOTIDE SEQUENCE [LARGE SCALE GENOMIC DNA]</scope>
    <source>
        <strain evidence="14">CL2024</strain>
        <tissue evidence="14">Fresh tender leaves</tissue>
    </source>
</reference>
<evidence type="ECO:0000256" key="2">
    <source>
        <dbReference type="ARBA" id="ARBA00023015"/>
    </source>
</evidence>
<keyword evidence="11" id="KW-0175">Coiled coil</keyword>
<keyword evidence="15" id="KW-1185">Reference proteome</keyword>
<evidence type="ECO:0000256" key="9">
    <source>
        <dbReference type="RuleBase" id="RU000682"/>
    </source>
</evidence>
<dbReference type="PROSITE" id="PS50071">
    <property type="entry name" value="HOMEOBOX_2"/>
    <property type="match status" value="1"/>
</dbReference>
<dbReference type="InterPro" id="IPR001356">
    <property type="entry name" value="HD"/>
</dbReference>
<dbReference type="SUPFAM" id="SSF46689">
    <property type="entry name" value="Homeodomain-like"/>
    <property type="match status" value="1"/>
</dbReference>
<feature type="region of interest" description="Disordered" evidence="12">
    <location>
        <begin position="1"/>
        <end position="34"/>
    </location>
</feature>
<dbReference type="AlphaFoldDB" id="A0ABD3KAE3"/>
<evidence type="ECO:0000256" key="8">
    <source>
        <dbReference type="PROSITE-ProRule" id="PRU00108"/>
    </source>
</evidence>
<dbReference type="PANTHER" id="PTHR24326">
    <property type="entry name" value="HOMEOBOX-LEUCINE ZIPPER PROTEIN"/>
    <property type="match status" value="1"/>
</dbReference>